<organism evidence="1">
    <name type="scientific">Anisakis simplex</name>
    <name type="common">Herring worm</name>
    <dbReference type="NCBI Taxonomy" id="6269"/>
    <lineage>
        <taxon>Eukaryota</taxon>
        <taxon>Metazoa</taxon>
        <taxon>Ecdysozoa</taxon>
        <taxon>Nematoda</taxon>
        <taxon>Chromadorea</taxon>
        <taxon>Rhabditida</taxon>
        <taxon>Spirurina</taxon>
        <taxon>Ascaridomorpha</taxon>
        <taxon>Ascaridoidea</taxon>
        <taxon>Anisakidae</taxon>
        <taxon>Anisakis</taxon>
        <taxon>Anisakis simplex complex</taxon>
    </lineage>
</organism>
<dbReference type="SUPFAM" id="SSF51735">
    <property type="entry name" value="NAD(P)-binding Rossmann-fold domains"/>
    <property type="match status" value="1"/>
</dbReference>
<name>A0A0M3J0W4_ANISI</name>
<evidence type="ECO:0000313" key="1">
    <source>
        <dbReference type="WBParaSite" id="ASIM_0000115801-mRNA-1"/>
    </source>
</evidence>
<dbReference type="AlphaFoldDB" id="A0A0M3J0W4"/>
<reference evidence="1" key="1">
    <citation type="submission" date="2017-02" db="UniProtKB">
        <authorList>
            <consortium name="WormBaseParasite"/>
        </authorList>
    </citation>
    <scope>IDENTIFICATION</scope>
</reference>
<dbReference type="PANTHER" id="PTHR44115">
    <property type="entry name" value="PROTEIN CBG09704"/>
    <property type="match status" value="1"/>
</dbReference>
<proteinExistence type="predicted"/>
<sequence>LKQHIAKTSIPMGEVARAENIAAIIKFLSDKNLSKCITGQSINADGGAMLKIAIADYDCDDILRALHS</sequence>
<dbReference type="InterPro" id="IPR036291">
    <property type="entry name" value="NAD(P)-bd_dom_sf"/>
</dbReference>
<dbReference type="WBParaSite" id="ASIM_0000115801-mRNA-1">
    <property type="protein sequence ID" value="ASIM_0000115801-mRNA-1"/>
    <property type="gene ID" value="ASIM_0000115801"/>
</dbReference>
<dbReference type="Gene3D" id="3.40.50.720">
    <property type="entry name" value="NAD(P)-binding Rossmann-like Domain"/>
    <property type="match status" value="1"/>
</dbReference>
<dbReference type="PANTHER" id="PTHR44115:SF4">
    <property type="entry name" value="OXIDOREDUCTASE"/>
    <property type="match status" value="1"/>
</dbReference>
<accession>A0A0M3J0W4</accession>
<protein>
    <submittedName>
        <fullName evidence="1">DHH family phosphoesterase</fullName>
    </submittedName>
</protein>